<gene>
    <name evidence="1" type="ORF">ABZ568_37310</name>
</gene>
<evidence type="ECO:0000313" key="1">
    <source>
        <dbReference type="EMBL" id="MEU2271995.1"/>
    </source>
</evidence>
<reference evidence="1 2" key="1">
    <citation type="submission" date="2024-06" db="EMBL/GenBank/DDBJ databases">
        <title>The Natural Products Discovery Center: Release of the First 8490 Sequenced Strains for Exploring Actinobacteria Biosynthetic Diversity.</title>
        <authorList>
            <person name="Kalkreuter E."/>
            <person name="Kautsar S.A."/>
            <person name="Yang D."/>
            <person name="Bader C.D."/>
            <person name="Teijaro C.N."/>
            <person name="Fluegel L."/>
            <person name="Davis C.M."/>
            <person name="Simpson J.R."/>
            <person name="Lauterbach L."/>
            <person name="Steele A.D."/>
            <person name="Gui C."/>
            <person name="Meng S."/>
            <person name="Li G."/>
            <person name="Viehrig K."/>
            <person name="Ye F."/>
            <person name="Su P."/>
            <person name="Kiefer A.F."/>
            <person name="Nichols A."/>
            <person name="Cepeda A.J."/>
            <person name="Yan W."/>
            <person name="Fan B."/>
            <person name="Jiang Y."/>
            <person name="Adhikari A."/>
            <person name="Zheng C.-J."/>
            <person name="Schuster L."/>
            <person name="Cowan T.M."/>
            <person name="Smanski M.J."/>
            <person name="Chevrette M.G."/>
            <person name="De Carvalho L.P.S."/>
            <person name="Shen B."/>
        </authorList>
    </citation>
    <scope>NUCLEOTIDE SEQUENCE [LARGE SCALE GENOMIC DNA]</scope>
    <source>
        <strain evidence="1 2">NPDC019583</strain>
    </source>
</reference>
<dbReference type="RefSeq" id="WP_359794047.1">
    <property type="nucleotide sequence ID" value="NZ_JBEYBN010000089.1"/>
</dbReference>
<organism evidence="1 2">
    <name type="scientific">Streptomyces olindensis</name>
    <dbReference type="NCBI Taxonomy" id="358823"/>
    <lineage>
        <taxon>Bacteria</taxon>
        <taxon>Bacillati</taxon>
        <taxon>Actinomycetota</taxon>
        <taxon>Actinomycetes</taxon>
        <taxon>Kitasatosporales</taxon>
        <taxon>Streptomycetaceae</taxon>
        <taxon>Streptomyces</taxon>
    </lineage>
</organism>
<proteinExistence type="predicted"/>
<protein>
    <submittedName>
        <fullName evidence="1">Uncharacterized protein</fullName>
    </submittedName>
</protein>
<name>A0ABV2Y6V4_9ACTN</name>
<sequence>MAYLPDLRMMCTAHQLARETSVAVVEAGDVPLSGWAAMAHAVDLTHPNVPPVGLDPQLADAIQQLHSYGHNAYSDDFGRGRAKDILITLRNNALLDRAFILSALLAQGASLTALASLGKLIESVQGSQ</sequence>
<comment type="caution">
    <text evidence="1">The sequence shown here is derived from an EMBL/GenBank/DDBJ whole genome shotgun (WGS) entry which is preliminary data.</text>
</comment>
<dbReference type="EMBL" id="JBEYBN010000089">
    <property type="protein sequence ID" value="MEU2271995.1"/>
    <property type="molecule type" value="Genomic_DNA"/>
</dbReference>
<dbReference type="Proteomes" id="UP001550603">
    <property type="component" value="Unassembled WGS sequence"/>
</dbReference>
<accession>A0ABV2Y6V4</accession>
<keyword evidence="2" id="KW-1185">Reference proteome</keyword>
<evidence type="ECO:0000313" key="2">
    <source>
        <dbReference type="Proteomes" id="UP001550603"/>
    </source>
</evidence>